<dbReference type="AlphaFoldDB" id="A0A026WLQ7"/>
<evidence type="ECO:0000313" key="2">
    <source>
        <dbReference type="EMBL" id="EZA56034.1"/>
    </source>
</evidence>
<dbReference type="PANTHER" id="PTHR43775">
    <property type="entry name" value="FATTY ACID SYNTHASE"/>
    <property type="match status" value="1"/>
</dbReference>
<keyword evidence="3" id="KW-1185">Reference proteome</keyword>
<dbReference type="STRING" id="2015173.A0A026WLQ7"/>
<feature type="domain" description="Beta-ketoacyl synthase-like N-terminal" evidence="1">
    <location>
        <begin position="6"/>
        <end position="81"/>
    </location>
</feature>
<dbReference type="Gene3D" id="3.40.47.10">
    <property type="match status" value="1"/>
</dbReference>
<protein>
    <submittedName>
        <fullName evidence="2">Fatty acid synthase</fullName>
    </submittedName>
</protein>
<reference evidence="2 3" key="1">
    <citation type="journal article" date="2014" name="Curr. Biol.">
        <title>The genome of the clonal raider ant Cerapachys biroi.</title>
        <authorList>
            <person name="Oxley P.R."/>
            <person name="Ji L."/>
            <person name="Fetter-Pruneda I."/>
            <person name="McKenzie S.K."/>
            <person name="Li C."/>
            <person name="Hu H."/>
            <person name="Zhang G."/>
            <person name="Kronauer D.J."/>
        </authorList>
    </citation>
    <scope>NUCLEOTIDE SEQUENCE [LARGE SCALE GENOMIC DNA]</scope>
</reference>
<evidence type="ECO:0000259" key="1">
    <source>
        <dbReference type="Pfam" id="PF00109"/>
    </source>
</evidence>
<dbReference type="GO" id="GO:0006633">
    <property type="term" value="P:fatty acid biosynthetic process"/>
    <property type="evidence" value="ECO:0007669"/>
    <property type="project" value="TreeGrafter"/>
</dbReference>
<dbReference type="PANTHER" id="PTHR43775:SF23">
    <property type="entry name" value="FATTY ACID SYNTHASE 3"/>
    <property type="match status" value="1"/>
</dbReference>
<name>A0A026WLQ7_OOCBI</name>
<dbReference type="Proteomes" id="UP000053097">
    <property type="component" value="Unassembled WGS sequence"/>
</dbReference>
<dbReference type="SUPFAM" id="SSF53901">
    <property type="entry name" value="Thiolase-like"/>
    <property type="match status" value="1"/>
</dbReference>
<sequence length="86" mass="9790">YPDLSRRAGKVNNIDKFDAEYFDIPFAEAHQMDPMSRMLLEHAYEAIVDAGVNPNDLRGTNTGVFVGACYSETQDDLFYDKPRVKK</sequence>
<dbReference type="OMA" id="CEARMLL"/>
<dbReference type="InterPro" id="IPR016039">
    <property type="entry name" value="Thiolase-like"/>
</dbReference>
<dbReference type="InterPro" id="IPR014030">
    <property type="entry name" value="Ketoacyl_synth_N"/>
</dbReference>
<evidence type="ECO:0000313" key="3">
    <source>
        <dbReference type="Proteomes" id="UP000053097"/>
    </source>
</evidence>
<organism evidence="2 3">
    <name type="scientific">Ooceraea biroi</name>
    <name type="common">Clonal raider ant</name>
    <name type="synonym">Cerapachys biroi</name>
    <dbReference type="NCBI Taxonomy" id="2015173"/>
    <lineage>
        <taxon>Eukaryota</taxon>
        <taxon>Metazoa</taxon>
        <taxon>Ecdysozoa</taxon>
        <taxon>Arthropoda</taxon>
        <taxon>Hexapoda</taxon>
        <taxon>Insecta</taxon>
        <taxon>Pterygota</taxon>
        <taxon>Neoptera</taxon>
        <taxon>Endopterygota</taxon>
        <taxon>Hymenoptera</taxon>
        <taxon>Apocrita</taxon>
        <taxon>Aculeata</taxon>
        <taxon>Formicoidea</taxon>
        <taxon>Formicidae</taxon>
        <taxon>Dorylinae</taxon>
        <taxon>Ooceraea</taxon>
    </lineage>
</organism>
<dbReference type="Pfam" id="PF00109">
    <property type="entry name" value="ketoacyl-synt"/>
    <property type="match status" value="1"/>
</dbReference>
<gene>
    <name evidence="2" type="ORF">X777_03719</name>
</gene>
<dbReference type="EMBL" id="KK107182">
    <property type="protein sequence ID" value="EZA56034.1"/>
    <property type="molecule type" value="Genomic_DNA"/>
</dbReference>
<dbReference type="InterPro" id="IPR050091">
    <property type="entry name" value="PKS_NRPS_Biosynth_Enz"/>
</dbReference>
<proteinExistence type="predicted"/>
<feature type="non-terminal residue" evidence="2">
    <location>
        <position position="1"/>
    </location>
</feature>
<accession>A0A026WLQ7</accession>
<dbReference type="GO" id="GO:0004312">
    <property type="term" value="F:fatty acid synthase activity"/>
    <property type="evidence" value="ECO:0007669"/>
    <property type="project" value="TreeGrafter"/>
</dbReference>